<gene>
    <name evidence="5 8" type="primary">prmC</name>
    <name evidence="8" type="ORF">E4634_17995</name>
</gene>
<feature type="binding site" evidence="5">
    <location>
        <begin position="103"/>
        <end position="107"/>
    </location>
    <ligand>
        <name>S-adenosyl-L-methionine</name>
        <dbReference type="ChEBI" id="CHEBI:59789"/>
    </ligand>
</feature>
<evidence type="ECO:0000256" key="5">
    <source>
        <dbReference type="HAMAP-Rule" id="MF_02126"/>
    </source>
</evidence>
<evidence type="ECO:0000256" key="3">
    <source>
        <dbReference type="ARBA" id="ARBA00022691"/>
    </source>
</evidence>
<dbReference type="Gene3D" id="1.10.8.10">
    <property type="entry name" value="DNA helicase RuvA subunit, C-terminal domain"/>
    <property type="match status" value="1"/>
</dbReference>
<dbReference type="InterPro" id="IPR004556">
    <property type="entry name" value="HemK-like"/>
</dbReference>
<dbReference type="OrthoDB" id="9800643at2"/>
<evidence type="ECO:0000256" key="1">
    <source>
        <dbReference type="ARBA" id="ARBA00022603"/>
    </source>
</evidence>
<feature type="binding site" evidence="5">
    <location>
        <position position="154"/>
    </location>
    <ligand>
        <name>S-adenosyl-L-methionine</name>
        <dbReference type="ChEBI" id="CHEBI:59789"/>
    </ligand>
</feature>
<dbReference type="NCBIfam" id="TIGR03534">
    <property type="entry name" value="RF_mod_PrmC"/>
    <property type="match status" value="1"/>
</dbReference>
<dbReference type="NCBIfam" id="TIGR00536">
    <property type="entry name" value="hemK_fam"/>
    <property type="match status" value="1"/>
</dbReference>
<feature type="binding site" evidence="5">
    <location>
        <begin position="169"/>
        <end position="172"/>
    </location>
    <ligand>
        <name>substrate</name>
    </ligand>
</feature>
<dbReference type="FunFam" id="3.40.50.150:FF:000053">
    <property type="entry name" value="Release factor glutamine methyltransferase"/>
    <property type="match status" value="1"/>
</dbReference>
<organism evidence="8 9">
    <name type="scientific">Mangrovimicrobium sediminis</name>
    <dbReference type="NCBI Taxonomy" id="2562682"/>
    <lineage>
        <taxon>Bacteria</taxon>
        <taxon>Pseudomonadati</taxon>
        <taxon>Pseudomonadota</taxon>
        <taxon>Gammaproteobacteria</taxon>
        <taxon>Cellvibrionales</taxon>
        <taxon>Halieaceae</taxon>
        <taxon>Mangrovimicrobium</taxon>
    </lineage>
</organism>
<dbReference type="InterPro" id="IPR019874">
    <property type="entry name" value="RF_methyltr_PrmC"/>
</dbReference>
<keyword evidence="3 5" id="KW-0949">S-adenosyl-L-methionine</keyword>
<name>A0A4Z0LW55_9GAMM</name>
<dbReference type="GO" id="GO:0032259">
    <property type="term" value="P:methylation"/>
    <property type="evidence" value="ECO:0007669"/>
    <property type="project" value="UniProtKB-KW"/>
</dbReference>
<comment type="similarity">
    <text evidence="5">Belongs to the protein N5-glutamine methyltransferase family. PrmC subfamily.</text>
</comment>
<feature type="domain" description="Release factor glutamine methyltransferase N-terminal" evidence="7">
    <location>
        <begin position="4"/>
        <end position="59"/>
    </location>
</feature>
<dbReference type="PROSITE" id="PS00092">
    <property type="entry name" value="N6_MTASE"/>
    <property type="match status" value="1"/>
</dbReference>
<dbReference type="GO" id="GO:0102559">
    <property type="term" value="F:peptide chain release factor N(5)-glutamine methyltransferase activity"/>
    <property type="evidence" value="ECO:0007669"/>
    <property type="project" value="UniProtKB-EC"/>
</dbReference>
<dbReference type="GO" id="GO:0003676">
    <property type="term" value="F:nucleic acid binding"/>
    <property type="evidence" value="ECO:0007669"/>
    <property type="project" value="InterPro"/>
</dbReference>
<evidence type="ECO:0000256" key="2">
    <source>
        <dbReference type="ARBA" id="ARBA00022679"/>
    </source>
</evidence>
<evidence type="ECO:0000313" key="9">
    <source>
        <dbReference type="Proteomes" id="UP000298050"/>
    </source>
</evidence>
<dbReference type="SUPFAM" id="SSF53335">
    <property type="entry name" value="S-adenosyl-L-methionine-dependent methyltransferases"/>
    <property type="match status" value="1"/>
</dbReference>
<dbReference type="EC" id="2.1.1.297" evidence="5"/>
<dbReference type="Pfam" id="PF17827">
    <property type="entry name" value="PrmC_N"/>
    <property type="match status" value="1"/>
</dbReference>
<keyword evidence="9" id="KW-1185">Reference proteome</keyword>
<sequence length="263" mass="28697">MPGEDPRRDAEVLLCHCLDKPRSWLYTWPDAEVADDVHQQFAVLLERRAQGEPVAHLTGSRGFWSLELAVESSTLIPRPETETLVEWALELPLPDSAAVLDLGTGTGAIALALASERPAWQVTGVDAEPAAIELARRNARRCGLAQVVFELSDWFAALGDARYHLVVGNPPYIAPDDPHLQRGDLRFEPHSALVAAADGLADLKHIVATARGHLQPGGWLLLEHGYEQGAAVRELFSEAGYAEVQTRHDLGGRERITGGQYAQ</sequence>
<evidence type="ECO:0000313" key="8">
    <source>
        <dbReference type="EMBL" id="TGD71623.1"/>
    </source>
</evidence>
<evidence type="ECO:0000256" key="4">
    <source>
        <dbReference type="ARBA" id="ARBA00048391"/>
    </source>
</evidence>
<dbReference type="InterPro" id="IPR040758">
    <property type="entry name" value="PrmC_N"/>
</dbReference>
<feature type="domain" description="Methyltransferase small" evidence="6">
    <location>
        <begin position="91"/>
        <end position="174"/>
    </location>
</feature>
<dbReference type="AlphaFoldDB" id="A0A4Z0LW55"/>
<evidence type="ECO:0000259" key="7">
    <source>
        <dbReference type="Pfam" id="PF17827"/>
    </source>
</evidence>
<dbReference type="InterPro" id="IPR050320">
    <property type="entry name" value="N5-glutamine_MTase"/>
</dbReference>
<dbReference type="Gene3D" id="3.40.50.150">
    <property type="entry name" value="Vaccinia Virus protein VP39"/>
    <property type="match status" value="1"/>
</dbReference>
<feature type="binding site" evidence="5">
    <location>
        <position position="169"/>
    </location>
    <ligand>
        <name>S-adenosyl-L-methionine</name>
        <dbReference type="ChEBI" id="CHEBI:59789"/>
    </ligand>
</feature>
<dbReference type="InterPro" id="IPR002052">
    <property type="entry name" value="DNA_methylase_N6_adenine_CS"/>
</dbReference>
<comment type="caution">
    <text evidence="8">The sequence shown here is derived from an EMBL/GenBank/DDBJ whole genome shotgun (WGS) entry which is preliminary data.</text>
</comment>
<dbReference type="EMBL" id="SRLE01000013">
    <property type="protein sequence ID" value="TGD71623.1"/>
    <property type="molecule type" value="Genomic_DNA"/>
</dbReference>
<accession>A0A4Z0LW55</accession>
<comment type="function">
    <text evidence="5">Methylates the class 1 translation termination release factors RF1/PrfA and RF2/PrfB on the glutamine residue of the universally conserved GGQ motif.</text>
</comment>
<protein>
    <recommendedName>
        <fullName evidence="5">Release factor glutamine methyltransferase</fullName>
        <shortName evidence="5">RF MTase</shortName>
        <ecNumber evidence="5">2.1.1.297</ecNumber>
    </recommendedName>
    <alternativeName>
        <fullName evidence="5">N5-glutamine methyltransferase PrmC</fullName>
    </alternativeName>
    <alternativeName>
        <fullName evidence="5">Protein-(glutamine-N5) MTase PrmC</fullName>
    </alternativeName>
    <alternativeName>
        <fullName evidence="5">Protein-glutamine N-methyltransferase PrmC</fullName>
    </alternativeName>
</protein>
<dbReference type="HAMAP" id="MF_02126">
    <property type="entry name" value="RF_methyltr_PrmC"/>
    <property type="match status" value="1"/>
</dbReference>
<dbReference type="PANTHER" id="PTHR18895:SF74">
    <property type="entry name" value="MTRF1L RELEASE FACTOR GLUTAMINE METHYLTRANSFERASE"/>
    <property type="match status" value="1"/>
</dbReference>
<dbReference type="Proteomes" id="UP000298050">
    <property type="component" value="Unassembled WGS sequence"/>
</dbReference>
<dbReference type="InterPro" id="IPR007848">
    <property type="entry name" value="Small_mtfrase_dom"/>
</dbReference>
<proteinExistence type="inferred from homology"/>
<comment type="catalytic activity">
    <reaction evidence="4 5">
        <text>L-glutaminyl-[peptide chain release factor] + S-adenosyl-L-methionine = N(5)-methyl-L-glutaminyl-[peptide chain release factor] + S-adenosyl-L-homocysteine + H(+)</text>
        <dbReference type="Rhea" id="RHEA:42896"/>
        <dbReference type="Rhea" id="RHEA-COMP:10271"/>
        <dbReference type="Rhea" id="RHEA-COMP:10272"/>
        <dbReference type="ChEBI" id="CHEBI:15378"/>
        <dbReference type="ChEBI" id="CHEBI:30011"/>
        <dbReference type="ChEBI" id="CHEBI:57856"/>
        <dbReference type="ChEBI" id="CHEBI:59789"/>
        <dbReference type="ChEBI" id="CHEBI:61891"/>
        <dbReference type="EC" id="2.1.1.297"/>
    </reaction>
</comment>
<dbReference type="PANTHER" id="PTHR18895">
    <property type="entry name" value="HEMK METHYLTRANSFERASE"/>
    <property type="match status" value="1"/>
</dbReference>
<feature type="binding site" evidence="5">
    <location>
        <position position="126"/>
    </location>
    <ligand>
        <name>S-adenosyl-L-methionine</name>
        <dbReference type="ChEBI" id="CHEBI:59789"/>
    </ligand>
</feature>
<evidence type="ECO:0000259" key="6">
    <source>
        <dbReference type="Pfam" id="PF05175"/>
    </source>
</evidence>
<keyword evidence="1 5" id="KW-0489">Methyltransferase</keyword>
<dbReference type="Pfam" id="PF05175">
    <property type="entry name" value="MTS"/>
    <property type="match status" value="1"/>
</dbReference>
<dbReference type="CDD" id="cd02440">
    <property type="entry name" value="AdoMet_MTases"/>
    <property type="match status" value="1"/>
</dbReference>
<reference evidence="8 9" key="1">
    <citation type="submission" date="2019-04" db="EMBL/GenBank/DDBJ databases">
        <title>Taxonomy of novel Haliea sp. from mangrove soil of West Coast of India.</title>
        <authorList>
            <person name="Verma A."/>
            <person name="Kumar P."/>
            <person name="Krishnamurthi S."/>
        </authorList>
    </citation>
    <scope>NUCLEOTIDE SEQUENCE [LARGE SCALE GENOMIC DNA]</scope>
    <source>
        <strain evidence="8 9">SAOS-164</strain>
    </source>
</reference>
<dbReference type="InterPro" id="IPR029063">
    <property type="entry name" value="SAM-dependent_MTases_sf"/>
</dbReference>
<keyword evidence="2 5" id="KW-0808">Transferase</keyword>